<dbReference type="InterPro" id="IPR000531">
    <property type="entry name" value="Beta-barrel_TonB"/>
</dbReference>
<evidence type="ECO:0000313" key="19">
    <source>
        <dbReference type="Proteomes" id="UP000308891"/>
    </source>
</evidence>
<evidence type="ECO:0000256" key="5">
    <source>
        <dbReference type="ARBA" id="ARBA00022692"/>
    </source>
</evidence>
<evidence type="ECO:0000313" key="18">
    <source>
        <dbReference type="EMBL" id="TIC80588.1"/>
    </source>
</evidence>
<keyword evidence="7" id="KW-0406">Ion transport</keyword>
<feature type="domain" description="TonB-dependent receptor-like beta-barrel" evidence="16">
    <location>
        <begin position="237"/>
        <end position="691"/>
    </location>
</feature>
<evidence type="ECO:0000256" key="1">
    <source>
        <dbReference type="ARBA" id="ARBA00004571"/>
    </source>
</evidence>
<evidence type="ECO:0000256" key="2">
    <source>
        <dbReference type="ARBA" id="ARBA00009810"/>
    </source>
</evidence>
<evidence type="ECO:0000256" key="3">
    <source>
        <dbReference type="ARBA" id="ARBA00022448"/>
    </source>
</evidence>
<dbReference type="InterPro" id="IPR039426">
    <property type="entry name" value="TonB-dep_rcpt-like"/>
</dbReference>
<keyword evidence="4 12" id="KW-1134">Transmembrane beta strand</keyword>
<dbReference type="GO" id="GO:0015344">
    <property type="term" value="F:siderophore uptake transmembrane transporter activity"/>
    <property type="evidence" value="ECO:0007669"/>
    <property type="project" value="TreeGrafter"/>
</dbReference>
<comment type="caution">
    <text evidence="18">The sequence shown here is derived from an EMBL/GenBank/DDBJ whole genome shotgun (WGS) entry which is preliminary data.</text>
</comment>
<dbReference type="InterPro" id="IPR036942">
    <property type="entry name" value="Beta-barrel_TonB_sf"/>
</dbReference>
<keyword evidence="10 18" id="KW-0675">Receptor</keyword>
<dbReference type="GO" id="GO:0038023">
    <property type="term" value="F:signaling receptor activity"/>
    <property type="evidence" value="ECO:0007669"/>
    <property type="project" value="InterPro"/>
</dbReference>
<keyword evidence="9 12" id="KW-0472">Membrane</keyword>
<dbReference type="CDD" id="cd01347">
    <property type="entry name" value="ligand_gated_channel"/>
    <property type="match status" value="1"/>
</dbReference>
<keyword evidence="19" id="KW-1185">Reference proteome</keyword>
<dbReference type="FunFam" id="2.170.130.10:FF:000001">
    <property type="entry name" value="Catecholate siderophore TonB-dependent receptor"/>
    <property type="match status" value="1"/>
</dbReference>
<dbReference type="EMBL" id="STGJ01000013">
    <property type="protein sequence ID" value="TIC80588.1"/>
    <property type="molecule type" value="Genomic_DNA"/>
</dbReference>
<evidence type="ECO:0000256" key="4">
    <source>
        <dbReference type="ARBA" id="ARBA00022452"/>
    </source>
</evidence>
<dbReference type="InterPro" id="IPR037066">
    <property type="entry name" value="Plug_dom_sf"/>
</dbReference>
<dbReference type="SUPFAM" id="SSF56935">
    <property type="entry name" value="Porins"/>
    <property type="match status" value="1"/>
</dbReference>
<dbReference type="Gene3D" id="2.40.170.20">
    <property type="entry name" value="TonB-dependent receptor, beta-barrel domain"/>
    <property type="match status" value="1"/>
</dbReference>
<feature type="signal peptide" evidence="15">
    <location>
        <begin position="1"/>
        <end position="33"/>
    </location>
</feature>
<dbReference type="PROSITE" id="PS52016">
    <property type="entry name" value="TONB_DEPENDENT_REC_3"/>
    <property type="match status" value="1"/>
</dbReference>
<dbReference type="GO" id="GO:0009279">
    <property type="term" value="C:cell outer membrane"/>
    <property type="evidence" value="ECO:0007669"/>
    <property type="project" value="UniProtKB-SubCell"/>
</dbReference>
<evidence type="ECO:0000256" key="7">
    <source>
        <dbReference type="ARBA" id="ARBA00023065"/>
    </source>
</evidence>
<feature type="domain" description="TonB-dependent receptor plug" evidence="17">
    <location>
        <begin position="67"/>
        <end position="165"/>
    </location>
</feature>
<dbReference type="PANTHER" id="PTHR32552:SF83">
    <property type="entry name" value="BLR3904 PROTEIN"/>
    <property type="match status" value="1"/>
</dbReference>
<dbReference type="InterPro" id="IPR010105">
    <property type="entry name" value="TonB_sidphr_rcpt"/>
</dbReference>
<keyword evidence="8 13" id="KW-0798">TonB box</keyword>
<proteinExistence type="inferred from homology"/>
<sequence length="721" mass="79276">MKKQSAPLLVGQRGAVVGAGVLALALNPAFAQAADTRLQAVEVVGEQAQRGTLATGASTIGKTWQQLRDIPQSVTVVNQQLIEDQGADSLKDALKNVSGLTFAAGEGGRTGDQIVMRGFATTTDLFVDSARDIGQYTRDLFNTEKVEVLKGPSSMLFGRGSTGGVINLVSKQPYAGNKQEAELTIGSEDKRRATVDVNYAETDDVALRLNVMAEKKNNGRTVHDDERYGFAPSVAIGLDGPTSLTLSYLHLTEHNNTDYGVPYDPNTLKPVDVPYGRYYGLSGLDYEDTKTDLATAVLEHRVSDKSKVKNQLRYARYQRDAAPTAPRLSGLKPGMPVSGQTVMRRELKQRNGVDETWSNQTDFTTELEAAGLKHQLLAGLELTRERSYTDRHDNLTGTSQPSTSVGAPNPSDTPNLKWGKTSHRDYVADGAALYAQDFITLNREWKALLGARFDRLSGDYHTRNFNKDTGALDSKTSYDASRTDNVWSWRSGLIWQPDTTQSYYASYGTSFNPSGEAYALDKATQKVAPEKNRNMELGAKFDLLDGDLLLRGALFRIEKTNERNTDPLIPDVVTLSGKRHTDGVEFEAAGRLTERWEVFAGATYLDATIDKAGSHLGTEGKRPRNTPNFSANLWTSYRLSSEWTVGGGANWVGKRYATEANTNVLPEYVVVGAMLAYETRHYKAQLNVNNLFDEKYYEGLYSGHATYGARRNAELTLGVKF</sequence>
<dbReference type="Pfam" id="PF00593">
    <property type="entry name" value="TonB_dep_Rec_b-barrel"/>
    <property type="match status" value="1"/>
</dbReference>
<evidence type="ECO:0000256" key="9">
    <source>
        <dbReference type="ARBA" id="ARBA00023136"/>
    </source>
</evidence>
<dbReference type="InterPro" id="IPR012910">
    <property type="entry name" value="Plug_dom"/>
</dbReference>
<dbReference type="GO" id="GO:0015891">
    <property type="term" value="P:siderophore transport"/>
    <property type="evidence" value="ECO:0007669"/>
    <property type="project" value="InterPro"/>
</dbReference>
<gene>
    <name evidence="18" type="ORF">E5K04_12210</name>
</gene>
<keyword evidence="6 15" id="KW-0732">Signal</keyword>
<dbReference type="PANTHER" id="PTHR32552">
    <property type="entry name" value="FERRICHROME IRON RECEPTOR-RELATED"/>
    <property type="match status" value="1"/>
</dbReference>
<feature type="chain" id="PRO_5020782453" evidence="15">
    <location>
        <begin position="34"/>
        <end position="721"/>
    </location>
</feature>
<evidence type="ECO:0000256" key="15">
    <source>
        <dbReference type="SAM" id="SignalP"/>
    </source>
</evidence>
<evidence type="ECO:0000259" key="16">
    <source>
        <dbReference type="Pfam" id="PF00593"/>
    </source>
</evidence>
<evidence type="ECO:0000256" key="13">
    <source>
        <dbReference type="RuleBase" id="RU003357"/>
    </source>
</evidence>
<evidence type="ECO:0000256" key="11">
    <source>
        <dbReference type="ARBA" id="ARBA00023237"/>
    </source>
</evidence>
<protein>
    <submittedName>
        <fullName evidence="18">TonB-dependent siderophore receptor</fullName>
    </submittedName>
</protein>
<organism evidence="18 19">
    <name type="scientific">Crenobacter intestini</name>
    <dbReference type="NCBI Taxonomy" id="2563443"/>
    <lineage>
        <taxon>Bacteria</taxon>
        <taxon>Pseudomonadati</taxon>
        <taxon>Pseudomonadota</taxon>
        <taxon>Betaproteobacteria</taxon>
        <taxon>Neisseriales</taxon>
        <taxon>Neisseriaceae</taxon>
        <taxon>Crenobacter</taxon>
    </lineage>
</organism>
<feature type="compositionally biased region" description="Polar residues" evidence="14">
    <location>
        <begin position="395"/>
        <end position="414"/>
    </location>
</feature>
<name>A0A4T0UPA2_9NEIS</name>
<evidence type="ECO:0000256" key="12">
    <source>
        <dbReference type="PROSITE-ProRule" id="PRU01360"/>
    </source>
</evidence>
<accession>A0A4T0UPA2</accession>
<evidence type="ECO:0000259" key="17">
    <source>
        <dbReference type="Pfam" id="PF07715"/>
    </source>
</evidence>
<keyword evidence="3 12" id="KW-0813">Transport</keyword>
<comment type="subcellular location">
    <subcellularLocation>
        <location evidence="1 12">Cell outer membrane</location>
        <topology evidence="1 12">Multi-pass membrane protein</topology>
    </subcellularLocation>
</comment>
<dbReference type="Proteomes" id="UP000308891">
    <property type="component" value="Unassembled WGS sequence"/>
</dbReference>
<keyword evidence="5 12" id="KW-0812">Transmembrane</keyword>
<evidence type="ECO:0000256" key="10">
    <source>
        <dbReference type="ARBA" id="ARBA00023170"/>
    </source>
</evidence>
<dbReference type="OrthoDB" id="9790771at2"/>
<keyword evidence="11 12" id="KW-0998">Cell outer membrane</keyword>
<dbReference type="AlphaFoldDB" id="A0A4T0UPA2"/>
<comment type="similarity">
    <text evidence="2 12 13">Belongs to the TonB-dependent receptor family.</text>
</comment>
<dbReference type="RefSeq" id="WP_136554476.1">
    <property type="nucleotide sequence ID" value="NZ_STGJ01000013.1"/>
</dbReference>
<evidence type="ECO:0000256" key="8">
    <source>
        <dbReference type="ARBA" id="ARBA00023077"/>
    </source>
</evidence>
<evidence type="ECO:0000256" key="14">
    <source>
        <dbReference type="SAM" id="MobiDB-lite"/>
    </source>
</evidence>
<dbReference type="Pfam" id="PF07715">
    <property type="entry name" value="Plug"/>
    <property type="match status" value="1"/>
</dbReference>
<evidence type="ECO:0000256" key="6">
    <source>
        <dbReference type="ARBA" id="ARBA00022729"/>
    </source>
</evidence>
<dbReference type="NCBIfam" id="TIGR01783">
    <property type="entry name" value="TonB-siderophor"/>
    <property type="match status" value="1"/>
</dbReference>
<reference evidence="18 19" key="1">
    <citation type="submission" date="2019-04" db="EMBL/GenBank/DDBJ databases">
        <title>Crenobacter sp. nov.</title>
        <authorList>
            <person name="Shi S."/>
        </authorList>
    </citation>
    <scope>NUCLEOTIDE SEQUENCE [LARGE SCALE GENOMIC DNA]</scope>
    <source>
        <strain evidence="18 19">GY 70310</strain>
    </source>
</reference>
<dbReference type="Gene3D" id="2.170.130.10">
    <property type="entry name" value="TonB-dependent receptor, plug domain"/>
    <property type="match status" value="1"/>
</dbReference>
<feature type="region of interest" description="Disordered" evidence="14">
    <location>
        <begin position="391"/>
        <end position="418"/>
    </location>
</feature>